<protein>
    <submittedName>
        <fullName evidence="2">VOC family protein</fullName>
    </submittedName>
</protein>
<dbReference type="PROSITE" id="PS51819">
    <property type="entry name" value="VOC"/>
    <property type="match status" value="1"/>
</dbReference>
<evidence type="ECO:0000313" key="3">
    <source>
        <dbReference type="Proteomes" id="UP001596047"/>
    </source>
</evidence>
<organism evidence="2 3">
    <name type="scientific">Paenibacillus solisilvae</name>
    <dbReference type="NCBI Taxonomy" id="2486751"/>
    <lineage>
        <taxon>Bacteria</taxon>
        <taxon>Bacillati</taxon>
        <taxon>Bacillota</taxon>
        <taxon>Bacilli</taxon>
        <taxon>Bacillales</taxon>
        <taxon>Paenibacillaceae</taxon>
        <taxon>Paenibacillus</taxon>
    </lineage>
</organism>
<proteinExistence type="predicted"/>
<dbReference type="InterPro" id="IPR029068">
    <property type="entry name" value="Glyas_Bleomycin-R_OHBP_Dase"/>
</dbReference>
<dbReference type="SUPFAM" id="SSF54593">
    <property type="entry name" value="Glyoxalase/Bleomycin resistance protein/Dihydroxybiphenyl dioxygenase"/>
    <property type="match status" value="1"/>
</dbReference>
<reference evidence="3" key="1">
    <citation type="journal article" date="2019" name="Int. J. Syst. Evol. Microbiol.">
        <title>The Global Catalogue of Microorganisms (GCM) 10K type strain sequencing project: providing services to taxonomists for standard genome sequencing and annotation.</title>
        <authorList>
            <consortium name="The Broad Institute Genomics Platform"/>
            <consortium name="The Broad Institute Genome Sequencing Center for Infectious Disease"/>
            <person name="Wu L."/>
            <person name="Ma J."/>
        </authorList>
    </citation>
    <scope>NUCLEOTIDE SEQUENCE [LARGE SCALE GENOMIC DNA]</scope>
    <source>
        <strain evidence="3">CGMCC 1.3240</strain>
    </source>
</reference>
<gene>
    <name evidence="2" type="ORF">ACFPYJ_24375</name>
</gene>
<accession>A0ABW0W1Z6</accession>
<dbReference type="Gene3D" id="3.10.180.10">
    <property type="entry name" value="2,3-Dihydroxybiphenyl 1,2-Dioxygenase, domain 1"/>
    <property type="match status" value="1"/>
</dbReference>
<feature type="domain" description="VOC" evidence="1">
    <location>
        <begin position="4"/>
        <end position="118"/>
    </location>
</feature>
<dbReference type="RefSeq" id="WP_379190828.1">
    <property type="nucleotide sequence ID" value="NZ_JBHSOW010000092.1"/>
</dbReference>
<dbReference type="Pfam" id="PF00903">
    <property type="entry name" value="Glyoxalase"/>
    <property type="match status" value="1"/>
</dbReference>
<sequence>MQIKSSYLYIPVSDLYKSANWYKEHLGFEIVVEDPIYLELRTESGVRVMLIPNEDQVKSHMNYSNGPQASYGFIVSDIGVMYKELKEKGIQVNRISEYAGTSFGFHDPDGNILELWSDYPSA</sequence>
<dbReference type="CDD" id="cd06587">
    <property type="entry name" value="VOC"/>
    <property type="match status" value="1"/>
</dbReference>
<dbReference type="InterPro" id="IPR037523">
    <property type="entry name" value="VOC_core"/>
</dbReference>
<dbReference type="InterPro" id="IPR004360">
    <property type="entry name" value="Glyas_Fos-R_dOase_dom"/>
</dbReference>
<keyword evidence="3" id="KW-1185">Reference proteome</keyword>
<evidence type="ECO:0000313" key="2">
    <source>
        <dbReference type="EMBL" id="MFC5652197.1"/>
    </source>
</evidence>
<dbReference type="EMBL" id="JBHSOW010000092">
    <property type="protein sequence ID" value="MFC5652197.1"/>
    <property type="molecule type" value="Genomic_DNA"/>
</dbReference>
<evidence type="ECO:0000259" key="1">
    <source>
        <dbReference type="PROSITE" id="PS51819"/>
    </source>
</evidence>
<dbReference type="Proteomes" id="UP001596047">
    <property type="component" value="Unassembled WGS sequence"/>
</dbReference>
<comment type="caution">
    <text evidence="2">The sequence shown here is derived from an EMBL/GenBank/DDBJ whole genome shotgun (WGS) entry which is preliminary data.</text>
</comment>
<name>A0ABW0W1Z6_9BACL</name>